<dbReference type="InterPro" id="IPR050360">
    <property type="entry name" value="MFS_Sugar_Transporters"/>
</dbReference>
<reference evidence="12" key="1">
    <citation type="journal article" date="2015" name="Genome Announc.">
        <title>Draft genome sequence of Talaromyces cellulolyticus strain Y-94, a source of lignocellulosic biomass-degrading enzymes.</title>
        <authorList>
            <person name="Fujii T."/>
            <person name="Koike H."/>
            <person name="Sawayama S."/>
            <person name="Yano S."/>
            <person name="Inoue H."/>
        </authorList>
    </citation>
    <scope>NUCLEOTIDE SEQUENCE [LARGE SCALE GENOMIC DNA]</scope>
    <source>
        <strain evidence="12">Y-94</strain>
    </source>
</reference>
<dbReference type="InterPro" id="IPR003663">
    <property type="entry name" value="Sugar/inositol_transpt"/>
</dbReference>
<dbReference type="PROSITE" id="PS00217">
    <property type="entry name" value="SUGAR_TRANSPORT_2"/>
    <property type="match status" value="1"/>
</dbReference>
<evidence type="ECO:0000256" key="9">
    <source>
        <dbReference type="SAM" id="Phobius"/>
    </source>
</evidence>
<accession>A0A6V8GYS7</accession>
<keyword evidence="4 9" id="KW-0812">Transmembrane</keyword>
<dbReference type="Gene3D" id="1.20.1250.20">
    <property type="entry name" value="MFS general substrate transporter like domains"/>
    <property type="match status" value="1"/>
</dbReference>
<dbReference type="FunFam" id="1.20.1250.20:FF:000134">
    <property type="entry name" value="MFS sugar transporter protein"/>
    <property type="match status" value="1"/>
</dbReference>
<feature type="transmembrane region" description="Helical" evidence="9">
    <location>
        <begin position="333"/>
        <end position="358"/>
    </location>
</feature>
<feature type="transmembrane region" description="Helical" evidence="9">
    <location>
        <begin position="234"/>
        <end position="255"/>
    </location>
</feature>
<keyword evidence="5 9" id="KW-1133">Transmembrane helix</keyword>
<evidence type="ECO:0000256" key="7">
    <source>
        <dbReference type="RuleBase" id="RU003346"/>
    </source>
</evidence>
<dbReference type="InterPro" id="IPR020846">
    <property type="entry name" value="MFS_dom"/>
</dbReference>
<organism evidence="11 12">
    <name type="scientific">Talaromyces pinophilus</name>
    <name type="common">Penicillium pinophilum</name>
    <dbReference type="NCBI Taxonomy" id="128442"/>
    <lineage>
        <taxon>Eukaryota</taxon>
        <taxon>Fungi</taxon>
        <taxon>Dikarya</taxon>
        <taxon>Ascomycota</taxon>
        <taxon>Pezizomycotina</taxon>
        <taxon>Eurotiomycetes</taxon>
        <taxon>Eurotiomycetidae</taxon>
        <taxon>Eurotiales</taxon>
        <taxon>Trichocomaceae</taxon>
        <taxon>Talaromyces</taxon>
        <taxon>Talaromyces sect. Talaromyces</taxon>
    </lineage>
</organism>
<dbReference type="PANTHER" id="PTHR48022:SF2">
    <property type="entry name" value="PLASTIDIC GLUCOSE TRANSPORTER 4"/>
    <property type="match status" value="1"/>
</dbReference>
<name>A0A6V8GYS7_TALPI</name>
<dbReference type="PROSITE" id="PS50850">
    <property type="entry name" value="MFS"/>
    <property type="match status" value="1"/>
</dbReference>
<evidence type="ECO:0000256" key="4">
    <source>
        <dbReference type="ARBA" id="ARBA00022692"/>
    </source>
</evidence>
<dbReference type="InterPro" id="IPR005829">
    <property type="entry name" value="Sugar_transporter_CS"/>
</dbReference>
<feature type="transmembrane region" description="Helical" evidence="9">
    <location>
        <begin position="271"/>
        <end position="292"/>
    </location>
</feature>
<dbReference type="GO" id="GO:0005351">
    <property type="term" value="F:carbohydrate:proton symporter activity"/>
    <property type="evidence" value="ECO:0007669"/>
    <property type="project" value="TreeGrafter"/>
</dbReference>
<dbReference type="GO" id="GO:0016020">
    <property type="term" value="C:membrane"/>
    <property type="evidence" value="ECO:0007669"/>
    <property type="project" value="UniProtKB-SubCell"/>
</dbReference>
<keyword evidence="6 9" id="KW-0472">Membrane</keyword>
<feature type="transmembrane region" description="Helical" evidence="9">
    <location>
        <begin position="299"/>
        <end position="321"/>
    </location>
</feature>
<dbReference type="Proteomes" id="UP000053095">
    <property type="component" value="Unassembled WGS sequence"/>
</dbReference>
<feature type="transmembrane region" description="Helical" evidence="9">
    <location>
        <begin position="44"/>
        <end position="65"/>
    </location>
</feature>
<protein>
    <recommendedName>
        <fullName evidence="10">Major facilitator superfamily (MFS) profile domain-containing protein</fullName>
    </recommendedName>
</protein>
<proteinExistence type="inferred from homology"/>
<dbReference type="PANTHER" id="PTHR48022">
    <property type="entry name" value="PLASTIDIC GLUCOSE TRANSPORTER 4"/>
    <property type="match status" value="1"/>
</dbReference>
<feature type="transmembrane region" description="Helical" evidence="9">
    <location>
        <begin position="139"/>
        <end position="157"/>
    </location>
</feature>
<evidence type="ECO:0000313" key="11">
    <source>
        <dbReference type="EMBL" id="GAM34228.1"/>
    </source>
</evidence>
<feature type="region of interest" description="Disordered" evidence="8">
    <location>
        <begin position="189"/>
        <end position="216"/>
    </location>
</feature>
<gene>
    <name evidence="11" type="ORF">TCE0_015f01672</name>
</gene>
<comment type="similarity">
    <text evidence="2 7">Belongs to the major facilitator superfamily. Sugar transporter (TC 2.A.1.1) family.</text>
</comment>
<dbReference type="EMBL" id="DF933811">
    <property type="protein sequence ID" value="GAM34228.1"/>
    <property type="molecule type" value="Genomic_DNA"/>
</dbReference>
<dbReference type="InterPro" id="IPR005828">
    <property type="entry name" value="MFS_sugar_transport-like"/>
</dbReference>
<evidence type="ECO:0000259" key="10">
    <source>
        <dbReference type="PROSITE" id="PS50850"/>
    </source>
</evidence>
<evidence type="ECO:0000256" key="8">
    <source>
        <dbReference type="SAM" id="MobiDB-lite"/>
    </source>
</evidence>
<feature type="domain" description="Major facilitator superfamily (MFS) profile" evidence="10">
    <location>
        <begin position="1"/>
        <end position="423"/>
    </location>
</feature>
<evidence type="ECO:0000256" key="5">
    <source>
        <dbReference type="ARBA" id="ARBA00022989"/>
    </source>
</evidence>
<keyword evidence="3 7" id="KW-0813">Transport</keyword>
<keyword evidence="12" id="KW-1185">Reference proteome</keyword>
<sequence>MKTFASKFGEQSPAVHGLLVSSILLCAALSSVFAGRLADRLGRPQAMALGASVFALGTGLEAAAIDLSMFAAGRVIEGIGYGLYFSTQTVYICEISPPRARGPLTSGPQFMTCLALVVGYFTSYGTVKIQGSLSWRLPYILITAMAMLYVLVNLVLLPQSPRWLIRRQEYGAAEKVWDELGVKLEDREVNDDLSSSNEEDGTMAVEGSSPPDQRARRHTSFRGLWARDVRKQTFLAVFLLGFLQLCGIDAVLYYAPQLFQQAGLQTQEASFLASGISAIVIVASSIPATLLADKWGRRISTLVGGVGLTALMALIGGLYAGHAVIPNAGPGRWVVIVSIYLFCIVQATTWSISIKVWAPEIQPQHTRAQAISLAYGFNWVCNFFVAFISPILLAKSAPSAYFLFGGCTAIATVVSFFYMVETKGQSLAEIERVFRNRSSIPIASSRGTPMLGLVRLGGGETKRS</sequence>
<feature type="transmembrane region" description="Helical" evidence="9">
    <location>
        <begin position="399"/>
        <end position="420"/>
    </location>
</feature>
<evidence type="ECO:0000256" key="6">
    <source>
        <dbReference type="ARBA" id="ARBA00023136"/>
    </source>
</evidence>
<evidence type="ECO:0000256" key="1">
    <source>
        <dbReference type="ARBA" id="ARBA00004141"/>
    </source>
</evidence>
<dbReference type="NCBIfam" id="TIGR00879">
    <property type="entry name" value="SP"/>
    <property type="match status" value="1"/>
</dbReference>
<comment type="subcellular location">
    <subcellularLocation>
        <location evidence="1">Membrane</location>
        <topology evidence="1">Multi-pass membrane protein</topology>
    </subcellularLocation>
</comment>
<evidence type="ECO:0000256" key="3">
    <source>
        <dbReference type="ARBA" id="ARBA00022448"/>
    </source>
</evidence>
<dbReference type="Pfam" id="PF00083">
    <property type="entry name" value="Sugar_tr"/>
    <property type="match status" value="1"/>
</dbReference>
<dbReference type="InterPro" id="IPR036259">
    <property type="entry name" value="MFS_trans_sf"/>
</dbReference>
<comment type="caution">
    <text evidence="11">The sequence shown here is derived from an EMBL/GenBank/DDBJ whole genome shotgun (WGS) entry which is preliminary data.</text>
</comment>
<evidence type="ECO:0000313" key="12">
    <source>
        <dbReference type="Proteomes" id="UP000053095"/>
    </source>
</evidence>
<evidence type="ECO:0000256" key="2">
    <source>
        <dbReference type="ARBA" id="ARBA00010992"/>
    </source>
</evidence>
<dbReference type="SUPFAM" id="SSF103473">
    <property type="entry name" value="MFS general substrate transporter"/>
    <property type="match status" value="1"/>
</dbReference>
<feature type="transmembrane region" description="Helical" evidence="9">
    <location>
        <begin position="370"/>
        <end position="393"/>
    </location>
</feature>
<dbReference type="AlphaFoldDB" id="A0A6V8GYS7"/>